<feature type="region of interest" description="Disordered" evidence="1">
    <location>
        <begin position="48"/>
        <end position="70"/>
    </location>
</feature>
<protein>
    <submittedName>
        <fullName evidence="2">Uncharacterized protein</fullName>
    </submittedName>
</protein>
<name>A0A5B7HFU7_PORTR</name>
<evidence type="ECO:0000256" key="1">
    <source>
        <dbReference type="SAM" id="MobiDB-lite"/>
    </source>
</evidence>
<dbReference type="Proteomes" id="UP000324222">
    <property type="component" value="Unassembled WGS sequence"/>
</dbReference>
<gene>
    <name evidence="2" type="ORF">E2C01_063047</name>
</gene>
<evidence type="ECO:0000313" key="2">
    <source>
        <dbReference type="EMBL" id="MPC68836.1"/>
    </source>
</evidence>
<dbReference type="AlphaFoldDB" id="A0A5B7HFU7"/>
<dbReference type="EMBL" id="VSRR010028455">
    <property type="protein sequence ID" value="MPC68836.1"/>
    <property type="molecule type" value="Genomic_DNA"/>
</dbReference>
<organism evidence="2 3">
    <name type="scientific">Portunus trituberculatus</name>
    <name type="common">Swimming crab</name>
    <name type="synonym">Neptunus trituberculatus</name>
    <dbReference type="NCBI Taxonomy" id="210409"/>
    <lineage>
        <taxon>Eukaryota</taxon>
        <taxon>Metazoa</taxon>
        <taxon>Ecdysozoa</taxon>
        <taxon>Arthropoda</taxon>
        <taxon>Crustacea</taxon>
        <taxon>Multicrustacea</taxon>
        <taxon>Malacostraca</taxon>
        <taxon>Eumalacostraca</taxon>
        <taxon>Eucarida</taxon>
        <taxon>Decapoda</taxon>
        <taxon>Pleocyemata</taxon>
        <taxon>Brachyura</taxon>
        <taxon>Eubrachyura</taxon>
        <taxon>Portunoidea</taxon>
        <taxon>Portunidae</taxon>
        <taxon>Portuninae</taxon>
        <taxon>Portunus</taxon>
    </lineage>
</organism>
<keyword evidence="3" id="KW-1185">Reference proteome</keyword>
<accession>A0A5B7HFU7</accession>
<comment type="caution">
    <text evidence="2">The sequence shown here is derived from an EMBL/GenBank/DDBJ whole genome shotgun (WGS) entry which is preliminary data.</text>
</comment>
<evidence type="ECO:0000313" key="3">
    <source>
        <dbReference type="Proteomes" id="UP000324222"/>
    </source>
</evidence>
<reference evidence="2 3" key="1">
    <citation type="submission" date="2019-05" db="EMBL/GenBank/DDBJ databases">
        <title>Another draft genome of Portunus trituberculatus and its Hox gene families provides insights of decapod evolution.</title>
        <authorList>
            <person name="Jeong J.-H."/>
            <person name="Song I."/>
            <person name="Kim S."/>
            <person name="Choi T."/>
            <person name="Kim D."/>
            <person name="Ryu S."/>
            <person name="Kim W."/>
        </authorList>
    </citation>
    <scope>NUCLEOTIDE SEQUENCE [LARGE SCALE GENOMIC DNA]</scope>
    <source>
        <tissue evidence="2">Muscle</tissue>
    </source>
</reference>
<proteinExistence type="predicted"/>
<sequence>MAAKGFMGAGAEVAGAGVEGAGAGAWCSRGSDTCPCGLPCDAWHPAAHSSDSTGELSALNITPPPPPNMASEKILPVQLYGTSSLCFDKDDFMKVRGDSRGRGAAVGRAVLW</sequence>